<dbReference type="RefSeq" id="WP_202245294.1">
    <property type="nucleotide sequence ID" value="NZ_JAESIY010000008.1"/>
</dbReference>
<keyword evidence="2" id="KW-1185">Reference proteome</keyword>
<proteinExistence type="predicted"/>
<organism evidence="1 2">
    <name type="scientific">Fulvivirga sediminis</name>
    <dbReference type="NCBI Taxonomy" id="2803949"/>
    <lineage>
        <taxon>Bacteria</taxon>
        <taxon>Pseudomonadati</taxon>
        <taxon>Bacteroidota</taxon>
        <taxon>Cytophagia</taxon>
        <taxon>Cytophagales</taxon>
        <taxon>Fulvivirgaceae</taxon>
        <taxon>Fulvivirga</taxon>
    </lineage>
</organism>
<name>A0A937K0B9_9BACT</name>
<protein>
    <recommendedName>
        <fullName evidence="3">Nuclear transport factor 2 family protein</fullName>
    </recommendedName>
</protein>
<evidence type="ECO:0000313" key="2">
    <source>
        <dbReference type="Proteomes" id="UP000659388"/>
    </source>
</evidence>
<evidence type="ECO:0000313" key="1">
    <source>
        <dbReference type="EMBL" id="MBL3657504.1"/>
    </source>
</evidence>
<dbReference type="Proteomes" id="UP000659388">
    <property type="component" value="Unassembled WGS sequence"/>
</dbReference>
<comment type="caution">
    <text evidence="1">The sequence shown here is derived from an EMBL/GenBank/DDBJ whole genome shotgun (WGS) entry which is preliminary data.</text>
</comment>
<accession>A0A937K0B9</accession>
<dbReference type="AlphaFoldDB" id="A0A937K0B9"/>
<gene>
    <name evidence="1" type="ORF">JL102_15255</name>
</gene>
<dbReference type="Gene3D" id="3.10.450.50">
    <property type="match status" value="1"/>
</dbReference>
<dbReference type="EMBL" id="JAESIY010000008">
    <property type="protein sequence ID" value="MBL3657504.1"/>
    <property type="molecule type" value="Genomic_DNA"/>
</dbReference>
<sequence length="151" mass="17680">MKEEYLQSVQSLDDIINTMYNTISGPAGKKIDWELFKLLFHKEAKLIPSGKNNDGAISCRYLSPLEYITSAGQWLEENSFYEKEISRITETFGTLTHVFSTYESRKEVDDTTPFMRGINSLQLLYDQSRWWILNIYWTNESDQNPLPSKYL</sequence>
<reference evidence="1" key="1">
    <citation type="submission" date="2021-01" db="EMBL/GenBank/DDBJ databases">
        <title>Fulvivirga kasyanovii gen. nov., sp nov., a novel member of the phylum Bacteroidetes isolated from seawater in a mussel farm.</title>
        <authorList>
            <person name="Zhao L.-H."/>
            <person name="Wang Z.-J."/>
        </authorList>
    </citation>
    <scope>NUCLEOTIDE SEQUENCE</scope>
    <source>
        <strain evidence="1">2943</strain>
    </source>
</reference>
<evidence type="ECO:0008006" key="3">
    <source>
        <dbReference type="Google" id="ProtNLM"/>
    </source>
</evidence>